<dbReference type="RefSeq" id="WP_128566591.1">
    <property type="nucleotide sequence ID" value="NZ_BPQH01000049.1"/>
</dbReference>
<sequence length="66" mass="7076">MSTDDASARLDALELAFISLISQLKADGFDPAAFRTRLRALAVSTTETSGDAQVAKALAHLERRIT</sequence>
<accession>A0ABQ4RAC9</accession>
<reference evidence="1" key="2">
    <citation type="submission" date="2021-08" db="EMBL/GenBank/DDBJ databases">
        <authorList>
            <person name="Tani A."/>
            <person name="Ola A."/>
            <person name="Ogura Y."/>
            <person name="Katsura K."/>
            <person name="Hayashi T."/>
        </authorList>
    </citation>
    <scope>NUCLEOTIDE SEQUENCE</scope>
    <source>
        <strain evidence="1">KCTC 52305</strain>
    </source>
</reference>
<name>A0ABQ4RAC9_9HYPH</name>
<proteinExistence type="predicted"/>
<organism evidence="1 2">
    <name type="scientific">Methylobacterium crusticola</name>
    <dbReference type="NCBI Taxonomy" id="1697972"/>
    <lineage>
        <taxon>Bacteria</taxon>
        <taxon>Pseudomonadati</taxon>
        <taxon>Pseudomonadota</taxon>
        <taxon>Alphaproteobacteria</taxon>
        <taxon>Hyphomicrobiales</taxon>
        <taxon>Methylobacteriaceae</taxon>
        <taxon>Methylobacterium</taxon>
    </lineage>
</organism>
<comment type="caution">
    <text evidence="1">The sequence shown here is derived from an EMBL/GenBank/DDBJ whole genome shotgun (WGS) entry which is preliminary data.</text>
</comment>
<reference evidence="1" key="1">
    <citation type="journal article" date="2021" name="Front. Microbiol.">
        <title>Comprehensive Comparative Genomics and Phenotyping of Methylobacterium Species.</title>
        <authorList>
            <person name="Alessa O."/>
            <person name="Ogura Y."/>
            <person name="Fujitani Y."/>
            <person name="Takami H."/>
            <person name="Hayashi T."/>
            <person name="Sahin N."/>
            <person name="Tani A."/>
        </authorList>
    </citation>
    <scope>NUCLEOTIDE SEQUENCE</scope>
    <source>
        <strain evidence="1">KCTC 52305</strain>
    </source>
</reference>
<evidence type="ECO:0000313" key="1">
    <source>
        <dbReference type="EMBL" id="GJD54054.1"/>
    </source>
</evidence>
<keyword evidence="2" id="KW-1185">Reference proteome</keyword>
<protein>
    <submittedName>
        <fullName evidence="1">Uncharacterized protein</fullName>
    </submittedName>
</protein>
<dbReference type="Proteomes" id="UP001055167">
    <property type="component" value="Unassembled WGS sequence"/>
</dbReference>
<evidence type="ECO:0000313" key="2">
    <source>
        <dbReference type="Proteomes" id="UP001055167"/>
    </source>
</evidence>
<gene>
    <name evidence="1" type="ORF">OPKNFCMD_6834</name>
</gene>
<dbReference type="EMBL" id="BPQH01000049">
    <property type="protein sequence ID" value="GJD54054.1"/>
    <property type="molecule type" value="Genomic_DNA"/>
</dbReference>